<dbReference type="eggNOG" id="KOG1075">
    <property type="taxonomic scope" value="Eukaryota"/>
</dbReference>
<dbReference type="InterPro" id="IPR005135">
    <property type="entry name" value="Endo/exonuclease/phosphatase"/>
</dbReference>
<dbReference type="CDD" id="cd09076">
    <property type="entry name" value="L1-EN"/>
    <property type="match status" value="1"/>
</dbReference>
<protein>
    <recommendedName>
        <fullName evidence="1">Reverse transcriptase domain-containing protein</fullName>
    </recommendedName>
</protein>
<reference evidence="2 3" key="1">
    <citation type="submission" date="2009-12" db="EMBL/GenBank/DDBJ databases">
        <title>The Genome Sequence of Anolis carolinensis (Green Anole Lizard).</title>
        <authorList>
            <consortium name="The Genome Sequencing Platform"/>
            <person name="Di Palma F."/>
            <person name="Alfoldi J."/>
            <person name="Heiman D."/>
            <person name="Young S."/>
            <person name="Grabherr M."/>
            <person name="Johnson J."/>
            <person name="Lander E.S."/>
            <person name="Lindblad-Toh K."/>
        </authorList>
    </citation>
    <scope>NUCLEOTIDE SEQUENCE [LARGE SCALE GENOMIC DNA]</scope>
    <source>
        <strain evidence="2 3">JBL SC #1</strain>
    </source>
</reference>
<dbReference type="GeneTree" id="ENSGT01150000286916"/>
<dbReference type="SUPFAM" id="SSF56219">
    <property type="entry name" value="DNase I-like"/>
    <property type="match status" value="1"/>
</dbReference>
<dbReference type="Proteomes" id="UP000001646">
    <property type="component" value="Chromosome 3"/>
</dbReference>
<dbReference type="AlphaFoldDB" id="R4G9W6"/>
<dbReference type="SUPFAM" id="SSF56672">
    <property type="entry name" value="DNA/RNA polymerases"/>
    <property type="match status" value="1"/>
</dbReference>
<keyword evidence="3" id="KW-1185">Reference proteome</keyword>
<dbReference type="PROSITE" id="PS50878">
    <property type="entry name" value="RT_POL"/>
    <property type="match status" value="1"/>
</dbReference>
<dbReference type="InParanoid" id="R4G9W6"/>
<dbReference type="CDD" id="cd01650">
    <property type="entry name" value="RT_nLTR_like"/>
    <property type="match status" value="1"/>
</dbReference>
<dbReference type="Ensembl" id="ENSACAT00000029452.2">
    <property type="protein sequence ID" value="ENSACAP00000022034.2"/>
    <property type="gene ID" value="ENSACAG00000028304.2"/>
</dbReference>
<accession>R4G9W6</accession>
<reference evidence="2" key="2">
    <citation type="submission" date="2025-08" db="UniProtKB">
        <authorList>
            <consortium name="Ensembl"/>
        </authorList>
    </citation>
    <scope>IDENTIFICATION</scope>
</reference>
<dbReference type="InterPro" id="IPR036691">
    <property type="entry name" value="Endo/exonu/phosph_ase_sf"/>
</dbReference>
<dbReference type="STRING" id="28377.ENSACAP00000022034"/>
<feature type="domain" description="Reverse transcriptase" evidence="1">
    <location>
        <begin position="484"/>
        <end position="758"/>
    </location>
</feature>
<evidence type="ECO:0000313" key="3">
    <source>
        <dbReference type="Proteomes" id="UP000001646"/>
    </source>
</evidence>
<reference evidence="2" key="3">
    <citation type="submission" date="2025-09" db="UniProtKB">
        <authorList>
            <consortium name="Ensembl"/>
        </authorList>
    </citation>
    <scope>IDENTIFICATION</scope>
</reference>
<dbReference type="GO" id="GO:0003824">
    <property type="term" value="F:catalytic activity"/>
    <property type="evidence" value="ECO:0007669"/>
    <property type="project" value="InterPro"/>
</dbReference>
<dbReference type="Gene3D" id="3.60.10.10">
    <property type="entry name" value="Endonuclease/exonuclease/phosphatase"/>
    <property type="match status" value="1"/>
</dbReference>
<dbReference type="PANTHER" id="PTHR31635:SF196">
    <property type="entry name" value="REVERSE TRANSCRIPTASE DOMAIN-CONTAINING PROTEIN-RELATED"/>
    <property type="match status" value="1"/>
</dbReference>
<dbReference type="Pfam" id="PF03372">
    <property type="entry name" value="Exo_endo_phos"/>
    <property type="match status" value="1"/>
</dbReference>
<dbReference type="InterPro" id="IPR000477">
    <property type="entry name" value="RT_dom"/>
</dbReference>
<evidence type="ECO:0000313" key="2">
    <source>
        <dbReference type="Ensembl" id="ENSACAP00000022034.2"/>
    </source>
</evidence>
<organism evidence="2 3">
    <name type="scientific">Anolis carolinensis</name>
    <name type="common">Green anole</name>
    <name type="synonym">American chameleon</name>
    <dbReference type="NCBI Taxonomy" id="28377"/>
    <lineage>
        <taxon>Eukaryota</taxon>
        <taxon>Metazoa</taxon>
        <taxon>Chordata</taxon>
        <taxon>Craniata</taxon>
        <taxon>Vertebrata</taxon>
        <taxon>Euteleostomi</taxon>
        <taxon>Lepidosauria</taxon>
        <taxon>Squamata</taxon>
        <taxon>Bifurcata</taxon>
        <taxon>Unidentata</taxon>
        <taxon>Episquamata</taxon>
        <taxon>Toxicofera</taxon>
        <taxon>Iguania</taxon>
        <taxon>Dactyloidae</taxon>
        <taxon>Anolis</taxon>
    </lineage>
</organism>
<dbReference type="Bgee" id="ENSACAG00000028304">
    <property type="expression patterns" value="Expressed in testis and 9 other cell types or tissues"/>
</dbReference>
<dbReference type="PANTHER" id="PTHR31635">
    <property type="entry name" value="REVERSE TRANSCRIPTASE DOMAIN-CONTAINING PROTEIN-RELATED"/>
    <property type="match status" value="1"/>
</dbReference>
<proteinExistence type="predicted"/>
<sequence>MMDELNVMSVNTNGLSTPVKRHKLSKLLKENQVHLALLQETHKKKDKSKLINERNWELQFESRGSNKSRGVAILIKDNLNFELEKVIKDTEGRFIMIIGKINNSQVTIASVYAPNQRQVKFINKICTKIKKQALGDIIVGGDLNLQLYEEEKNKGTGKEAKCKINFRKWNLIEANNRIGERIDSPTFFSHRHSTFTTIDYFLVGINNVMPIKEIMVGKQWPGDHAPLYLKLGNYIKNTVKKWRFNPKVAYKETDRKGIKDQIIEYFNLNRSPGMKECIVWDAFKAVIRGKCITIERGINKRENERFRKLRLEEEKAFQAFQKDQTVGKKEKWLEIKKQLENLEEIEVTKKYIWVKNDFQINSINNTKKLANLLKKKQGKAKIIKLKDRNGQIKTREEDLKEIMANYYEKLYMNKDTVSSEGILNKKLDTFSQAVLDSNITSNEIEEVIKNLKINSSPGPDGLTTNFYKIFQKEVIPNLQILYNKIMENKIIPETWKKSEIITILKPNKEETDPNSYRPITLSNVDYKIFTKIIANRLREIMPTLIEEDQYGFIKKRMIADPIRNIVNVIDHATRERRKLLLIKLDVYKAFDTINHNYLANLCEECNLGKNICGVIRELYKENQAEIIVNGSNSRTIEIKSGTKQGCPLSPLLFALAIEPLANLIRSDKSIKGYRIDREEIKINLYADDAMVLIGTMDDSVKAVKKVIKKFESISGLVINIEKSEILHKNLTWKELKEAQSTLGVKLGGKKLKYLGIHISKNLNNIIQINYNPLWKKISKQIIDWKKWNWNITTRLKAYKMMILPKFLYLFQTLPFSIPPKIIKKWDNSIKTWIIGASKNRIANTVFFTQQVNGGWGAPCLQNYFEACQLARLLELDIGEPKRWVRLEKLMNGWEYGSCLIGKIGNKDLKNIKGGPLTSTMECWRKWQNKLPINKIDKLPVGALENRKPQLYRNMIKNLEQHGITKIEDLLKSDGTVIQWEEIKDKCGQGNWLQWGGLSKKITDWKNKETPESDLDKIIKWKVEKEKGIMGYIYKIIMEKQYNTKYTLIEIWKEDLNCNEREIEKWIKSINKIKYLKIKEMQLKILTKWYRTPIQLAYITETHPKQCWHNCGKIGTYTHMWWECEKIQRFYNIIKKEMKELLGTTIEWNKTQFFVQKLEGNGELKEWEEIIKHMLDAIKASVALGWKDQKKWDIKTWYKYLADYLLQDYISERKSYYKFGQTKMTWEAKWKGLISRIKGKDKYKELNKIILMIEQL</sequence>
<name>R4G9W6_ANOCA</name>
<dbReference type="HOGENOM" id="CLU_000680_1_1_1"/>
<evidence type="ECO:0000259" key="1">
    <source>
        <dbReference type="PROSITE" id="PS50878"/>
    </source>
</evidence>
<dbReference type="InterPro" id="IPR043502">
    <property type="entry name" value="DNA/RNA_pol_sf"/>
</dbReference>
<dbReference type="Pfam" id="PF00078">
    <property type="entry name" value="RVT_1"/>
    <property type="match status" value="1"/>
</dbReference>